<keyword evidence="1" id="KW-0812">Transmembrane</keyword>
<name>A0ABX2AZ05_9BACT</name>
<sequence>MKKSLLYLFTFIALQFFLSWTVFSVWLAVEGYSPEDVLLMFTGNAKLPKDAAMTILASAVYSAATLGVFLWRKWSVVSPAYLRSRQWGVFFWTATAAVGTIVPSVWLQEQLPPLPDTMKDTFAMIMEHDLGYFTVCIFAPIVEEMVFRGAILRTLLSTFNRHWYAIVVSALIFTVVHINPAQMPHAFLIGLLLGWIYYRTGSILPGILLHWVNNTAAFAVVRLFPGKDDMWLIDLLGGDHRRVVLSLIFSLFILLPSLYQLNMRMKR</sequence>
<feature type="transmembrane region" description="Helical" evidence="1">
    <location>
        <begin position="244"/>
        <end position="261"/>
    </location>
</feature>
<evidence type="ECO:0000259" key="2">
    <source>
        <dbReference type="Pfam" id="PF02517"/>
    </source>
</evidence>
<keyword evidence="3" id="KW-0378">Hydrolase</keyword>
<feature type="transmembrane region" description="Helical" evidence="1">
    <location>
        <begin position="162"/>
        <end position="178"/>
    </location>
</feature>
<dbReference type="PANTHER" id="PTHR36435">
    <property type="entry name" value="SLR1288 PROTEIN"/>
    <property type="match status" value="1"/>
</dbReference>
<keyword evidence="3" id="KW-0482">Metalloprotease</keyword>
<keyword evidence="1" id="KW-0472">Membrane</keyword>
<evidence type="ECO:0000313" key="4">
    <source>
        <dbReference type="Proteomes" id="UP000820977"/>
    </source>
</evidence>
<protein>
    <submittedName>
        <fullName evidence="3">CPBP family intramembrane metalloprotease</fullName>
    </submittedName>
</protein>
<feature type="transmembrane region" description="Helical" evidence="1">
    <location>
        <begin position="87"/>
        <end position="107"/>
    </location>
</feature>
<feature type="transmembrane region" description="Helical" evidence="1">
    <location>
        <begin position="130"/>
        <end position="150"/>
    </location>
</feature>
<dbReference type="EMBL" id="JABKKJ010000003">
    <property type="protein sequence ID" value="NPE24466.1"/>
    <property type="molecule type" value="Genomic_DNA"/>
</dbReference>
<feature type="transmembrane region" description="Helical" evidence="1">
    <location>
        <begin position="184"/>
        <end position="200"/>
    </location>
</feature>
<proteinExistence type="predicted"/>
<comment type="caution">
    <text evidence="3">The sequence shown here is derived from an EMBL/GenBank/DDBJ whole genome shotgun (WGS) entry which is preliminary data.</text>
</comment>
<gene>
    <name evidence="3" type="ORF">HPS54_02835</name>
</gene>
<dbReference type="PANTHER" id="PTHR36435:SF1">
    <property type="entry name" value="CAAX AMINO TERMINAL PROTEASE FAMILY PROTEIN"/>
    <property type="match status" value="1"/>
</dbReference>
<feature type="transmembrane region" description="Helical" evidence="1">
    <location>
        <begin position="207"/>
        <end position="224"/>
    </location>
</feature>
<dbReference type="InterPro" id="IPR052710">
    <property type="entry name" value="CAAX_protease"/>
</dbReference>
<accession>A0ABX2AZ05</accession>
<dbReference type="RefSeq" id="WP_172343965.1">
    <property type="nucleotide sequence ID" value="NZ_CASYYZ010000005.1"/>
</dbReference>
<feature type="transmembrane region" description="Helical" evidence="1">
    <location>
        <begin position="51"/>
        <end position="71"/>
    </location>
</feature>
<evidence type="ECO:0000313" key="3">
    <source>
        <dbReference type="EMBL" id="NPE24466.1"/>
    </source>
</evidence>
<dbReference type="Proteomes" id="UP000820977">
    <property type="component" value="Unassembled WGS sequence"/>
</dbReference>
<dbReference type="Pfam" id="PF02517">
    <property type="entry name" value="Rce1-like"/>
    <property type="match status" value="1"/>
</dbReference>
<keyword evidence="4" id="KW-1185">Reference proteome</keyword>
<dbReference type="InterPro" id="IPR003675">
    <property type="entry name" value="Rce1/LyrA-like_dom"/>
</dbReference>
<feature type="domain" description="CAAX prenyl protease 2/Lysostaphin resistance protein A-like" evidence="2">
    <location>
        <begin position="132"/>
        <end position="215"/>
    </location>
</feature>
<evidence type="ECO:0000256" key="1">
    <source>
        <dbReference type="SAM" id="Phobius"/>
    </source>
</evidence>
<dbReference type="GO" id="GO:0008237">
    <property type="term" value="F:metallopeptidase activity"/>
    <property type="evidence" value="ECO:0007669"/>
    <property type="project" value="UniProtKB-KW"/>
</dbReference>
<keyword evidence="3" id="KW-0645">Protease</keyword>
<keyword evidence="1" id="KW-1133">Transmembrane helix</keyword>
<reference evidence="3 4" key="1">
    <citation type="submission" date="2020-05" db="EMBL/GenBank/DDBJ databases">
        <title>Distinct polysaccharide utilization as determinants for interspecies competition between intestinal Prevotella spp.</title>
        <authorList>
            <person name="Galvez E.J.C."/>
            <person name="Iljazovic A."/>
            <person name="Strowig T."/>
        </authorList>
    </citation>
    <scope>NUCLEOTIDE SEQUENCE [LARGE SCALE GENOMIC DNA]</scope>
    <source>
        <strain evidence="3 4">PCHR</strain>
    </source>
</reference>
<organism evidence="3 4">
    <name type="scientific">Xylanibacter caecicola</name>
    <dbReference type="NCBI Taxonomy" id="2736294"/>
    <lineage>
        <taxon>Bacteria</taxon>
        <taxon>Pseudomonadati</taxon>
        <taxon>Bacteroidota</taxon>
        <taxon>Bacteroidia</taxon>
        <taxon>Bacteroidales</taxon>
        <taxon>Prevotellaceae</taxon>
        <taxon>Xylanibacter</taxon>
    </lineage>
</organism>